<evidence type="ECO:0000313" key="2">
    <source>
        <dbReference type="Proteomes" id="UP000008955"/>
    </source>
</evidence>
<reference evidence="1 2" key="1">
    <citation type="submission" date="2010-03" db="EMBL/GenBank/DDBJ databases">
        <title>The genome sequence of Ruminococcus obeum A2-162.</title>
        <authorList>
            <consortium name="metaHIT consortium -- http://www.metahit.eu/"/>
            <person name="Pajon A."/>
            <person name="Turner K."/>
            <person name="Parkhill J."/>
            <person name="Duncan S."/>
            <person name="Flint H."/>
        </authorList>
    </citation>
    <scope>NUCLEOTIDE SEQUENCE [LARGE SCALE GENOMIC DNA]</scope>
    <source>
        <strain evidence="1 2">A2-162</strain>
    </source>
</reference>
<dbReference type="KEGG" id="rob:CK5_20140"/>
<keyword evidence="2" id="KW-1185">Reference proteome</keyword>
<protein>
    <submittedName>
        <fullName evidence="1">Uncharacterized protein</fullName>
    </submittedName>
</protein>
<reference evidence="1 2" key="2">
    <citation type="submission" date="2010-03" db="EMBL/GenBank/DDBJ databases">
        <authorList>
            <person name="Pajon A."/>
        </authorList>
    </citation>
    <scope>NUCLEOTIDE SEQUENCE [LARGE SCALE GENOMIC DNA]</scope>
    <source>
        <strain evidence="1 2">A2-162</strain>
    </source>
</reference>
<accession>D4LRI3</accession>
<sequence length="28" mass="3175">MKDEKIKIQQLSFGMKSKKGKYSGKTGK</sequence>
<name>D4LRI3_9FIRM</name>
<dbReference type="EMBL" id="FP929054">
    <property type="protein sequence ID" value="CBL23391.1"/>
    <property type="molecule type" value="Genomic_DNA"/>
</dbReference>
<dbReference type="AlphaFoldDB" id="D4LRI3"/>
<gene>
    <name evidence="1" type="ORF">CK5_20140</name>
</gene>
<organism evidence="1 2">
    <name type="scientific">Blautia obeum A2-162</name>
    <dbReference type="NCBI Taxonomy" id="657314"/>
    <lineage>
        <taxon>Bacteria</taxon>
        <taxon>Bacillati</taxon>
        <taxon>Bacillota</taxon>
        <taxon>Clostridia</taxon>
        <taxon>Lachnospirales</taxon>
        <taxon>Lachnospiraceae</taxon>
        <taxon>Blautia</taxon>
    </lineage>
</organism>
<dbReference type="Proteomes" id="UP000008955">
    <property type="component" value="Chromosome"/>
</dbReference>
<evidence type="ECO:0000313" key="1">
    <source>
        <dbReference type="EMBL" id="CBL23391.1"/>
    </source>
</evidence>
<proteinExistence type="predicted"/>
<dbReference type="HOGENOM" id="CLU_3412412_0_0_9"/>